<proteinExistence type="predicted"/>
<evidence type="ECO:0000256" key="3">
    <source>
        <dbReference type="ARBA" id="ARBA00022801"/>
    </source>
</evidence>
<dbReference type="PANTHER" id="PTHR30404:SF0">
    <property type="entry name" value="N-ACETYLMURAMOYL-L-ALANINE AMIDASE AMIC"/>
    <property type="match status" value="1"/>
</dbReference>
<evidence type="ECO:0000313" key="6">
    <source>
        <dbReference type="EMBL" id="MFC6037144.1"/>
    </source>
</evidence>
<dbReference type="CDD" id="cd02696">
    <property type="entry name" value="MurNAc-LAA"/>
    <property type="match status" value="1"/>
</dbReference>
<gene>
    <name evidence="6" type="ORF">ACFMB1_16430</name>
</gene>
<organism evidence="6 7">
    <name type="scientific">Hyphococcus aureus</name>
    <dbReference type="NCBI Taxonomy" id="2666033"/>
    <lineage>
        <taxon>Bacteria</taxon>
        <taxon>Pseudomonadati</taxon>
        <taxon>Pseudomonadota</taxon>
        <taxon>Alphaproteobacteria</taxon>
        <taxon>Parvularculales</taxon>
        <taxon>Parvularculaceae</taxon>
        <taxon>Hyphococcus</taxon>
    </lineage>
</organism>
<dbReference type="Pfam" id="PF01520">
    <property type="entry name" value="Amidase_3"/>
    <property type="match status" value="1"/>
</dbReference>
<keyword evidence="3 6" id="KW-0378">Hydrolase</keyword>
<dbReference type="PANTHER" id="PTHR30404">
    <property type="entry name" value="N-ACETYLMURAMOYL-L-ALANINE AMIDASE"/>
    <property type="match status" value="1"/>
</dbReference>
<accession>A0ABW1L045</accession>
<dbReference type="Gene3D" id="3.40.630.40">
    <property type="entry name" value="Zn-dependent exopeptidases"/>
    <property type="match status" value="1"/>
</dbReference>
<keyword evidence="7" id="KW-1185">Reference proteome</keyword>
<dbReference type="InterPro" id="IPR050695">
    <property type="entry name" value="N-acetylmuramoyl_amidase_3"/>
</dbReference>
<dbReference type="EMBL" id="JBHPON010000002">
    <property type="protein sequence ID" value="MFC6037144.1"/>
    <property type="molecule type" value="Genomic_DNA"/>
</dbReference>
<evidence type="ECO:0000259" key="5">
    <source>
        <dbReference type="SMART" id="SM00646"/>
    </source>
</evidence>
<dbReference type="EC" id="3.5.1.28" evidence="2"/>
<evidence type="ECO:0000256" key="4">
    <source>
        <dbReference type="SAM" id="SignalP"/>
    </source>
</evidence>
<comment type="catalytic activity">
    <reaction evidence="1">
        <text>Hydrolyzes the link between N-acetylmuramoyl residues and L-amino acid residues in certain cell-wall glycopeptides.</text>
        <dbReference type="EC" id="3.5.1.28"/>
    </reaction>
</comment>
<evidence type="ECO:0000313" key="7">
    <source>
        <dbReference type="Proteomes" id="UP001596116"/>
    </source>
</evidence>
<evidence type="ECO:0000256" key="2">
    <source>
        <dbReference type="ARBA" id="ARBA00011901"/>
    </source>
</evidence>
<feature type="domain" description="MurNAc-LAA" evidence="5">
    <location>
        <begin position="272"/>
        <end position="424"/>
    </location>
</feature>
<feature type="signal peptide" evidence="4">
    <location>
        <begin position="1"/>
        <end position="32"/>
    </location>
</feature>
<dbReference type="RefSeq" id="WP_379881613.1">
    <property type="nucleotide sequence ID" value="NZ_JBHPON010000002.1"/>
</dbReference>
<evidence type="ECO:0000256" key="1">
    <source>
        <dbReference type="ARBA" id="ARBA00001561"/>
    </source>
</evidence>
<name>A0ABW1L045_9PROT</name>
<comment type="caution">
    <text evidence="6">The sequence shown here is derived from an EMBL/GenBank/DDBJ whole genome shotgun (WGS) entry which is preliminary data.</text>
</comment>
<keyword evidence="4" id="KW-0732">Signal</keyword>
<dbReference type="Gene3D" id="2.60.40.3500">
    <property type="match status" value="1"/>
</dbReference>
<feature type="chain" id="PRO_5045732100" description="N-acetylmuramoyl-L-alanine amidase" evidence="4">
    <location>
        <begin position="33"/>
        <end position="444"/>
    </location>
</feature>
<dbReference type="Proteomes" id="UP001596116">
    <property type="component" value="Unassembled WGS sequence"/>
</dbReference>
<protein>
    <recommendedName>
        <fullName evidence="2">N-acetylmuramoyl-L-alanine amidase</fullName>
        <ecNumber evidence="2">3.5.1.28</ecNumber>
    </recommendedName>
</protein>
<dbReference type="SMART" id="SM00646">
    <property type="entry name" value="Ami_3"/>
    <property type="match status" value="1"/>
</dbReference>
<dbReference type="SUPFAM" id="SSF53187">
    <property type="entry name" value="Zn-dependent exopeptidases"/>
    <property type="match status" value="1"/>
</dbReference>
<dbReference type="InterPro" id="IPR002508">
    <property type="entry name" value="MurNAc-LAA_cat"/>
</dbReference>
<reference evidence="6 7" key="1">
    <citation type="submission" date="2024-09" db="EMBL/GenBank/DDBJ databases">
        <authorList>
            <person name="Zhang Z.-H."/>
        </authorList>
    </citation>
    <scope>NUCLEOTIDE SEQUENCE [LARGE SCALE GENOMIC DNA]</scope>
    <source>
        <strain evidence="6 7">HHTR114</strain>
    </source>
</reference>
<dbReference type="GO" id="GO:0008745">
    <property type="term" value="F:N-acetylmuramoyl-L-alanine amidase activity"/>
    <property type="evidence" value="ECO:0007669"/>
    <property type="project" value="UniProtKB-EC"/>
</dbReference>
<sequence>MMARFCKLSQRLMRAMAIFAGLVFALAGTASAAELLDVRFGPGKDQTRIVFDLNGAPRYFVSGDDLGAGRIFVDFESLEGAGSAKTGMGHVAAARFASEGRGVRAVLELKKTAKIKEVFVIEPSSGVTKHRLVIDLVTADKAGLLASLPVRKDDIAAIIEQVTGDAPAQETPAQVAEADIPPTPSVKEKVIVPPVAAKDEKKVVVIDPGHGGRDPGSQGQSGTYERVTTMAAAEKLAELLKARGGYEVVLTRTSDKDDRILPSQRDELARREALARKAGADLFISLHADAISQHAVRGASVYTLSEGSTARSAKVAKSQGDYQVYDVNLKEYDSVVGDILFDKAQDTTMTKSSKFAELLIENLAGKTPMLNRSHRKGDLRVLLAPDVPAVLLEMAFISNAKDEANLNSPVWRSRTMGAVADSIDAYFEAESRQRQAQLAPAAGQ</sequence>